<reference evidence="1 2" key="1">
    <citation type="submission" date="2011-02" db="EMBL/GenBank/DDBJ databases">
        <title>The Genome Sequence of Sphaeroforma arctica JP610.</title>
        <authorList>
            <consortium name="The Broad Institute Genome Sequencing Platform"/>
            <person name="Russ C."/>
            <person name="Cuomo C."/>
            <person name="Young S.K."/>
            <person name="Zeng Q."/>
            <person name="Gargeya S."/>
            <person name="Alvarado L."/>
            <person name="Berlin A."/>
            <person name="Chapman S.B."/>
            <person name="Chen Z."/>
            <person name="Freedman E."/>
            <person name="Gellesch M."/>
            <person name="Goldberg J."/>
            <person name="Griggs A."/>
            <person name="Gujja S."/>
            <person name="Heilman E."/>
            <person name="Heiman D."/>
            <person name="Howarth C."/>
            <person name="Mehta T."/>
            <person name="Neiman D."/>
            <person name="Pearson M."/>
            <person name="Roberts A."/>
            <person name="Saif S."/>
            <person name="Shea T."/>
            <person name="Shenoy N."/>
            <person name="Sisk P."/>
            <person name="Stolte C."/>
            <person name="Sykes S."/>
            <person name="White J."/>
            <person name="Yandava C."/>
            <person name="Burger G."/>
            <person name="Gray M.W."/>
            <person name="Holland P.W.H."/>
            <person name="King N."/>
            <person name="Lang F.B.F."/>
            <person name="Roger A.J."/>
            <person name="Ruiz-Trillo I."/>
            <person name="Haas B."/>
            <person name="Nusbaum C."/>
            <person name="Birren B."/>
        </authorList>
    </citation>
    <scope>NUCLEOTIDE SEQUENCE [LARGE SCALE GENOMIC DNA]</scope>
    <source>
        <strain evidence="1 2">JP610</strain>
    </source>
</reference>
<dbReference type="EMBL" id="KQ241605">
    <property type="protein sequence ID" value="KNC87559.1"/>
    <property type="molecule type" value="Genomic_DNA"/>
</dbReference>
<sequence length="121" mass="13249">MSRVVSETTDEPVETELSASVAEYMLAMHKRLTAYQYRTPVVELDEPQETQPSVVGGGVARVVSETSDEAVDTELAAPAAEYMLAMQERLTAYQDITPVVELYKPQGNPAIYGRWGHGQGS</sequence>
<dbReference type="Proteomes" id="UP000054560">
    <property type="component" value="Unassembled WGS sequence"/>
</dbReference>
<proteinExistence type="predicted"/>
<dbReference type="RefSeq" id="XP_014161461.1">
    <property type="nucleotide sequence ID" value="XM_014305986.1"/>
</dbReference>
<dbReference type="AlphaFoldDB" id="A0A0L0GFE4"/>
<dbReference type="GeneID" id="25900828"/>
<organism evidence="1 2">
    <name type="scientific">Sphaeroforma arctica JP610</name>
    <dbReference type="NCBI Taxonomy" id="667725"/>
    <lineage>
        <taxon>Eukaryota</taxon>
        <taxon>Ichthyosporea</taxon>
        <taxon>Ichthyophonida</taxon>
        <taxon>Sphaeroforma</taxon>
    </lineage>
</organism>
<protein>
    <submittedName>
        <fullName evidence="1">Uncharacterized protein</fullName>
    </submittedName>
</protein>
<gene>
    <name evidence="1" type="ORF">SARC_00324</name>
</gene>
<keyword evidence="2" id="KW-1185">Reference proteome</keyword>
<evidence type="ECO:0000313" key="2">
    <source>
        <dbReference type="Proteomes" id="UP000054560"/>
    </source>
</evidence>
<name>A0A0L0GFE4_9EUKA</name>
<accession>A0A0L0GFE4</accession>
<evidence type="ECO:0000313" key="1">
    <source>
        <dbReference type="EMBL" id="KNC87559.1"/>
    </source>
</evidence>